<feature type="domain" description="DUF5681" evidence="2">
    <location>
        <begin position="27"/>
        <end position="101"/>
    </location>
</feature>
<evidence type="ECO:0000313" key="3">
    <source>
        <dbReference type="EMBL" id="GHB04159.1"/>
    </source>
</evidence>
<dbReference type="Pfam" id="PF18932">
    <property type="entry name" value="DUF5681"/>
    <property type="match status" value="1"/>
</dbReference>
<dbReference type="AlphaFoldDB" id="A0A8J3CTA5"/>
<evidence type="ECO:0000313" key="4">
    <source>
        <dbReference type="Proteomes" id="UP000634004"/>
    </source>
</evidence>
<evidence type="ECO:0000256" key="1">
    <source>
        <dbReference type="SAM" id="MobiDB-lite"/>
    </source>
</evidence>
<feature type="region of interest" description="Disordered" evidence="1">
    <location>
        <begin position="1"/>
        <end position="45"/>
    </location>
</feature>
<dbReference type="Proteomes" id="UP000634004">
    <property type="component" value="Unassembled WGS sequence"/>
</dbReference>
<reference evidence="3" key="2">
    <citation type="submission" date="2020-09" db="EMBL/GenBank/DDBJ databases">
        <authorList>
            <person name="Sun Q."/>
            <person name="Kim S."/>
        </authorList>
    </citation>
    <scope>NUCLEOTIDE SEQUENCE</scope>
    <source>
        <strain evidence="3">KCTC 32513</strain>
    </source>
</reference>
<accession>A0A8J3CTA5</accession>
<dbReference type="EMBL" id="BMZH01000019">
    <property type="protein sequence ID" value="GHB04159.1"/>
    <property type="molecule type" value="Genomic_DNA"/>
</dbReference>
<evidence type="ECO:0000259" key="2">
    <source>
        <dbReference type="Pfam" id="PF18932"/>
    </source>
</evidence>
<reference evidence="3" key="1">
    <citation type="journal article" date="2014" name="Int. J. Syst. Evol. Microbiol.">
        <title>Complete genome sequence of Corynebacterium casei LMG S-19264T (=DSM 44701T), isolated from a smear-ripened cheese.</title>
        <authorList>
            <consortium name="US DOE Joint Genome Institute (JGI-PGF)"/>
            <person name="Walter F."/>
            <person name="Albersmeier A."/>
            <person name="Kalinowski J."/>
            <person name="Ruckert C."/>
        </authorList>
    </citation>
    <scope>NUCLEOTIDE SEQUENCE</scope>
    <source>
        <strain evidence="3">KCTC 32513</strain>
    </source>
</reference>
<dbReference type="InterPro" id="IPR043736">
    <property type="entry name" value="DUF5681"/>
</dbReference>
<gene>
    <name evidence="3" type="ORF">GCM10009069_28350</name>
</gene>
<comment type="caution">
    <text evidence="3">The sequence shown here is derived from an EMBL/GenBank/DDBJ whole genome shotgun (WGS) entry which is preliminary data.</text>
</comment>
<dbReference type="RefSeq" id="WP_189499546.1">
    <property type="nucleotide sequence ID" value="NZ_BMZH01000019.1"/>
</dbReference>
<sequence length="177" mass="19558">MSDTNDKPQSELGDADYAVGYMRPPQAGQFKKGRSGNPKGRPKGARNFATYLTEMLDATLSLSENGKTRRVTTVQASLAKLRAKALGGDTRALEKLLDYAERFALEQADKDEAKRLSKEDRDIFDAYEARLRAEVRQSLEPEVRLDVLGELEAGEDVLDDRIEADGSDSVHSPKPLS</sequence>
<organism evidence="3 4">
    <name type="scientific">Algimonas arctica</name>
    <dbReference type="NCBI Taxonomy" id="1479486"/>
    <lineage>
        <taxon>Bacteria</taxon>
        <taxon>Pseudomonadati</taxon>
        <taxon>Pseudomonadota</taxon>
        <taxon>Alphaproteobacteria</taxon>
        <taxon>Maricaulales</taxon>
        <taxon>Robiginitomaculaceae</taxon>
        <taxon>Algimonas</taxon>
    </lineage>
</organism>
<name>A0A8J3CTA5_9PROT</name>
<protein>
    <recommendedName>
        <fullName evidence="2">DUF5681 domain-containing protein</fullName>
    </recommendedName>
</protein>
<keyword evidence="4" id="KW-1185">Reference proteome</keyword>
<proteinExistence type="predicted"/>